<gene>
    <name evidence="2" type="ORF">R5R35_006227</name>
</gene>
<evidence type="ECO:0000256" key="1">
    <source>
        <dbReference type="SAM" id="MobiDB-lite"/>
    </source>
</evidence>
<evidence type="ECO:0000313" key="2">
    <source>
        <dbReference type="EMBL" id="KAK7874181.1"/>
    </source>
</evidence>
<dbReference type="EMBL" id="JAZDUA010000004">
    <property type="protein sequence ID" value="KAK7874181.1"/>
    <property type="molecule type" value="Genomic_DNA"/>
</dbReference>
<dbReference type="AlphaFoldDB" id="A0AAN9W4R5"/>
<keyword evidence="3" id="KW-1185">Reference proteome</keyword>
<organism evidence="2 3">
    <name type="scientific">Gryllus longicercus</name>
    <dbReference type="NCBI Taxonomy" id="2509291"/>
    <lineage>
        <taxon>Eukaryota</taxon>
        <taxon>Metazoa</taxon>
        <taxon>Ecdysozoa</taxon>
        <taxon>Arthropoda</taxon>
        <taxon>Hexapoda</taxon>
        <taxon>Insecta</taxon>
        <taxon>Pterygota</taxon>
        <taxon>Neoptera</taxon>
        <taxon>Polyneoptera</taxon>
        <taxon>Orthoptera</taxon>
        <taxon>Ensifera</taxon>
        <taxon>Gryllidea</taxon>
        <taxon>Grylloidea</taxon>
        <taxon>Gryllidae</taxon>
        <taxon>Gryllinae</taxon>
        <taxon>Gryllus</taxon>
    </lineage>
</organism>
<evidence type="ECO:0000313" key="3">
    <source>
        <dbReference type="Proteomes" id="UP001378592"/>
    </source>
</evidence>
<comment type="caution">
    <text evidence="2">The sequence shown here is derived from an EMBL/GenBank/DDBJ whole genome shotgun (WGS) entry which is preliminary data.</text>
</comment>
<feature type="compositionally biased region" description="Basic and acidic residues" evidence="1">
    <location>
        <begin position="72"/>
        <end position="84"/>
    </location>
</feature>
<dbReference type="Proteomes" id="UP001378592">
    <property type="component" value="Unassembled WGS sequence"/>
</dbReference>
<protein>
    <submittedName>
        <fullName evidence="2">Uncharacterized protein</fullName>
    </submittedName>
</protein>
<accession>A0AAN9W4R5</accession>
<feature type="compositionally biased region" description="Gly residues" evidence="1">
    <location>
        <begin position="46"/>
        <end position="56"/>
    </location>
</feature>
<reference evidence="2 3" key="1">
    <citation type="submission" date="2024-03" db="EMBL/GenBank/DDBJ databases">
        <title>The genome assembly and annotation of the cricket Gryllus longicercus Weissman &amp; Gray.</title>
        <authorList>
            <person name="Szrajer S."/>
            <person name="Gray D."/>
            <person name="Ylla G."/>
        </authorList>
    </citation>
    <scope>NUCLEOTIDE SEQUENCE [LARGE SCALE GENOMIC DNA]</scope>
    <source>
        <strain evidence="2">DAG 2021-001</strain>
        <tissue evidence="2">Whole body minus gut</tissue>
    </source>
</reference>
<name>A0AAN9W4R5_9ORTH</name>
<proteinExistence type="predicted"/>
<sequence length="127" mass="13970">MERAGGKKRRRKKAECIARLERRILARGRRRGEAQQARWRRSQGARGVGGGGGGTARAGCEARPGRAAARRGVNERHYRDDGPEHEAQAVEAVMAVLVRWCWSAVGVLVVCDLVDDVDEVSRGSWHG</sequence>
<feature type="region of interest" description="Disordered" evidence="1">
    <location>
        <begin position="28"/>
        <end position="84"/>
    </location>
</feature>
<feature type="compositionally biased region" description="Low complexity" evidence="1">
    <location>
        <begin position="57"/>
        <end position="71"/>
    </location>
</feature>